<sequence>MMSTDPVGNEAYLDKRKCSLHLTNDAALLSTI</sequence>
<evidence type="ECO:0000313" key="1">
    <source>
        <dbReference type="EMBL" id="JAD48059.1"/>
    </source>
</evidence>
<dbReference type="AlphaFoldDB" id="A0A0A9A8T2"/>
<organism evidence="1">
    <name type="scientific">Arundo donax</name>
    <name type="common">Giant reed</name>
    <name type="synonym">Donax arundinaceus</name>
    <dbReference type="NCBI Taxonomy" id="35708"/>
    <lineage>
        <taxon>Eukaryota</taxon>
        <taxon>Viridiplantae</taxon>
        <taxon>Streptophyta</taxon>
        <taxon>Embryophyta</taxon>
        <taxon>Tracheophyta</taxon>
        <taxon>Spermatophyta</taxon>
        <taxon>Magnoliopsida</taxon>
        <taxon>Liliopsida</taxon>
        <taxon>Poales</taxon>
        <taxon>Poaceae</taxon>
        <taxon>PACMAD clade</taxon>
        <taxon>Arundinoideae</taxon>
        <taxon>Arundineae</taxon>
        <taxon>Arundo</taxon>
    </lineage>
</organism>
<proteinExistence type="predicted"/>
<protein>
    <submittedName>
        <fullName evidence="1">Uncharacterized protein</fullName>
    </submittedName>
</protein>
<accession>A0A0A9A8T2</accession>
<reference evidence="1" key="1">
    <citation type="submission" date="2014-09" db="EMBL/GenBank/DDBJ databases">
        <authorList>
            <person name="Magalhaes I.L.F."/>
            <person name="Oliveira U."/>
            <person name="Santos F.R."/>
            <person name="Vidigal T.H.D.A."/>
            <person name="Brescovit A.D."/>
            <person name="Santos A.J."/>
        </authorList>
    </citation>
    <scope>NUCLEOTIDE SEQUENCE</scope>
    <source>
        <tissue evidence="1">Shoot tissue taken approximately 20 cm above the soil surface</tissue>
    </source>
</reference>
<reference evidence="1" key="2">
    <citation type="journal article" date="2015" name="Data Brief">
        <title>Shoot transcriptome of the giant reed, Arundo donax.</title>
        <authorList>
            <person name="Barrero R.A."/>
            <person name="Guerrero F.D."/>
            <person name="Moolhuijzen P."/>
            <person name="Goolsby J.A."/>
            <person name="Tidwell J."/>
            <person name="Bellgard S.E."/>
            <person name="Bellgard M.I."/>
        </authorList>
    </citation>
    <scope>NUCLEOTIDE SEQUENCE</scope>
    <source>
        <tissue evidence="1">Shoot tissue taken approximately 20 cm above the soil surface</tissue>
    </source>
</reference>
<dbReference type="EMBL" id="GBRH01249836">
    <property type="protein sequence ID" value="JAD48059.1"/>
    <property type="molecule type" value="Transcribed_RNA"/>
</dbReference>
<name>A0A0A9A8T2_ARUDO</name>